<dbReference type="PANTHER" id="PTHR20978">
    <property type="entry name" value="SPLICING FACTOR 3B SUBUNIT 5"/>
    <property type="match status" value="1"/>
</dbReference>
<sequence length="70" mass="8120">MQRKKEVTSSEKCSDWAVDLNWDFYASCLGRHSMLAYIALSENESIGRERHYFMQKMLLLHGAPPARAED</sequence>
<dbReference type="EMBL" id="JAMFTS010000004">
    <property type="protein sequence ID" value="KAJ4767771.1"/>
    <property type="molecule type" value="Genomic_DNA"/>
</dbReference>
<keyword evidence="2" id="KW-1185">Reference proteome</keyword>
<protein>
    <submittedName>
        <fullName evidence="1">Splicing factor 3B subunit 5</fullName>
    </submittedName>
</protein>
<dbReference type="GO" id="GO:0071011">
    <property type="term" value="C:precatalytic spliceosome"/>
    <property type="evidence" value="ECO:0007669"/>
    <property type="project" value="TreeGrafter"/>
</dbReference>
<name>A0AAV8DNK7_9POAL</name>
<dbReference type="Pfam" id="PF07189">
    <property type="entry name" value="SF3b10"/>
    <property type="match status" value="1"/>
</dbReference>
<reference evidence="1" key="1">
    <citation type="submission" date="2022-08" db="EMBL/GenBank/DDBJ databases">
        <authorList>
            <person name="Marques A."/>
        </authorList>
    </citation>
    <scope>NUCLEOTIDE SEQUENCE</scope>
    <source>
        <strain evidence="1">RhyPub2mFocal</strain>
        <tissue evidence="1">Leaves</tissue>
    </source>
</reference>
<dbReference type="Proteomes" id="UP001140206">
    <property type="component" value="Chromosome 4"/>
</dbReference>
<dbReference type="PANTHER" id="PTHR20978:SF0">
    <property type="entry name" value="SPLICING FACTOR 3B SUBUNIT 5"/>
    <property type="match status" value="1"/>
</dbReference>
<organism evidence="1 2">
    <name type="scientific">Rhynchospora pubera</name>
    <dbReference type="NCBI Taxonomy" id="906938"/>
    <lineage>
        <taxon>Eukaryota</taxon>
        <taxon>Viridiplantae</taxon>
        <taxon>Streptophyta</taxon>
        <taxon>Embryophyta</taxon>
        <taxon>Tracheophyta</taxon>
        <taxon>Spermatophyta</taxon>
        <taxon>Magnoliopsida</taxon>
        <taxon>Liliopsida</taxon>
        <taxon>Poales</taxon>
        <taxon>Cyperaceae</taxon>
        <taxon>Cyperoideae</taxon>
        <taxon>Rhynchosporeae</taxon>
        <taxon>Rhynchospora</taxon>
    </lineage>
</organism>
<gene>
    <name evidence="1" type="ORF">LUZ62_078146</name>
</gene>
<dbReference type="InterPro" id="IPR009846">
    <property type="entry name" value="SF3b5/RDS3-10"/>
</dbReference>
<dbReference type="GO" id="GO:0000398">
    <property type="term" value="P:mRNA splicing, via spliceosome"/>
    <property type="evidence" value="ECO:0007669"/>
    <property type="project" value="TreeGrafter"/>
</dbReference>
<dbReference type="GO" id="GO:0005686">
    <property type="term" value="C:U2 snRNP"/>
    <property type="evidence" value="ECO:0007669"/>
    <property type="project" value="TreeGrafter"/>
</dbReference>
<evidence type="ECO:0000313" key="2">
    <source>
        <dbReference type="Proteomes" id="UP001140206"/>
    </source>
</evidence>
<dbReference type="AlphaFoldDB" id="A0AAV8DNK7"/>
<evidence type="ECO:0000313" key="1">
    <source>
        <dbReference type="EMBL" id="KAJ4767771.1"/>
    </source>
</evidence>
<proteinExistence type="predicted"/>
<accession>A0AAV8DNK7</accession>
<comment type="caution">
    <text evidence="1">The sequence shown here is derived from an EMBL/GenBank/DDBJ whole genome shotgun (WGS) entry which is preliminary data.</text>
</comment>